<dbReference type="Proteomes" id="UP000016932">
    <property type="component" value="Unassembled WGS sequence"/>
</dbReference>
<gene>
    <name evidence="1" type="ORF">MYCFIDRAFT_175504</name>
</gene>
<accession>M3ABG5</accession>
<dbReference type="EMBL" id="KB446559">
    <property type="protein sequence ID" value="EME81926.1"/>
    <property type="molecule type" value="Genomic_DNA"/>
</dbReference>
<evidence type="ECO:0000313" key="2">
    <source>
        <dbReference type="Proteomes" id="UP000016932"/>
    </source>
</evidence>
<dbReference type="HOGENOM" id="CLU_1278112_0_0_1"/>
<dbReference type="RefSeq" id="XP_007927430.1">
    <property type="nucleotide sequence ID" value="XM_007929239.1"/>
</dbReference>
<name>M3ABG5_PSEFD</name>
<sequence length="216" mass="24742">MHFAPHRHELSPRFRARWEWLESIYRLRSRSPSLRMSVAKRSAATDVHFSSMIYTLWKSLRALRLLSYPMGAADYACIEILPACCPSANVGKWCVVGLVEVNTTELSGPRATDVRYYCERDRFSLPLLTFWNGNGSNISGMDTISADGKEKTLRAHTVELILRPALHQKWTRTPQSLSVVAIHSLVYTLTNRELIWTENINILLRSLLRHRAASEM</sequence>
<dbReference type="AlphaFoldDB" id="M3ABG5"/>
<dbReference type="KEGG" id="pfj:MYCFIDRAFT_175504"/>
<keyword evidence="2" id="KW-1185">Reference proteome</keyword>
<proteinExistence type="predicted"/>
<evidence type="ECO:0000313" key="1">
    <source>
        <dbReference type="EMBL" id="EME81926.1"/>
    </source>
</evidence>
<reference evidence="1 2" key="1">
    <citation type="journal article" date="2012" name="PLoS Pathog.">
        <title>Diverse lifestyles and strategies of plant pathogenesis encoded in the genomes of eighteen Dothideomycetes fungi.</title>
        <authorList>
            <person name="Ohm R.A."/>
            <person name="Feau N."/>
            <person name="Henrissat B."/>
            <person name="Schoch C.L."/>
            <person name="Horwitz B.A."/>
            <person name="Barry K.W."/>
            <person name="Condon B.J."/>
            <person name="Copeland A.C."/>
            <person name="Dhillon B."/>
            <person name="Glaser F."/>
            <person name="Hesse C.N."/>
            <person name="Kosti I."/>
            <person name="LaButti K."/>
            <person name="Lindquist E.A."/>
            <person name="Lucas S."/>
            <person name="Salamov A.A."/>
            <person name="Bradshaw R.E."/>
            <person name="Ciuffetti L."/>
            <person name="Hamelin R.C."/>
            <person name="Kema G.H.J."/>
            <person name="Lawrence C."/>
            <person name="Scott J.A."/>
            <person name="Spatafora J.W."/>
            <person name="Turgeon B.G."/>
            <person name="de Wit P.J.G.M."/>
            <person name="Zhong S."/>
            <person name="Goodwin S.B."/>
            <person name="Grigoriev I.V."/>
        </authorList>
    </citation>
    <scope>NUCLEOTIDE SEQUENCE [LARGE SCALE GENOMIC DNA]</scope>
    <source>
        <strain evidence="1 2">CIRAD86</strain>
    </source>
</reference>
<dbReference type="VEuPathDB" id="FungiDB:MYCFIDRAFT_175504"/>
<protein>
    <submittedName>
        <fullName evidence="1">Uncharacterized protein</fullName>
    </submittedName>
</protein>
<dbReference type="GeneID" id="19333389"/>
<organism evidence="1 2">
    <name type="scientific">Pseudocercospora fijiensis (strain CIRAD86)</name>
    <name type="common">Black leaf streak disease fungus</name>
    <name type="synonym">Mycosphaerella fijiensis</name>
    <dbReference type="NCBI Taxonomy" id="383855"/>
    <lineage>
        <taxon>Eukaryota</taxon>
        <taxon>Fungi</taxon>
        <taxon>Dikarya</taxon>
        <taxon>Ascomycota</taxon>
        <taxon>Pezizomycotina</taxon>
        <taxon>Dothideomycetes</taxon>
        <taxon>Dothideomycetidae</taxon>
        <taxon>Mycosphaerellales</taxon>
        <taxon>Mycosphaerellaceae</taxon>
        <taxon>Pseudocercospora</taxon>
    </lineage>
</organism>